<keyword evidence="2" id="KW-1133">Transmembrane helix</keyword>
<keyword evidence="5" id="KW-1185">Reference proteome</keyword>
<accession>A0A2V1EEM8</accession>
<evidence type="ECO:0000256" key="2">
    <source>
        <dbReference type="SAM" id="Phobius"/>
    </source>
</evidence>
<evidence type="ECO:0000256" key="1">
    <source>
        <dbReference type="SAM" id="MobiDB-lite"/>
    </source>
</evidence>
<evidence type="ECO:0000256" key="3">
    <source>
        <dbReference type="SAM" id="SignalP"/>
    </source>
</evidence>
<feature type="region of interest" description="Disordered" evidence="1">
    <location>
        <begin position="376"/>
        <end position="445"/>
    </location>
</feature>
<feature type="compositionally biased region" description="Basic and acidic residues" evidence="1">
    <location>
        <begin position="401"/>
        <end position="419"/>
    </location>
</feature>
<feature type="signal peptide" evidence="3">
    <location>
        <begin position="1"/>
        <end position="20"/>
    </location>
</feature>
<protein>
    <recommendedName>
        <fullName evidence="6">Transmembrane protein</fullName>
    </recommendedName>
</protein>
<keyword evidence="2" id="KW-0472">Membrane</keyword>
<evidence type="ECO:0000313" key="5">
    <source>
        <dbReference type="Proteomes" id="UP000244855"/>
    </source>
</evidence>
<proteinExistence type="predicted"/>
<evidence type="ECO:0000313" key="4">
    <source>
        <dbReference type="EMBL" id="PVI07900.1"/>
    </source>
</evidence>
<feature type="chain" id="PRO_5015890081" description="Transmembrane protein" evidence="3">
    <location>
        <begin position="21"/>
        <end position="445"/>
    </location>
</feature>
<reference evidence="4 5" key="1">
    <citation type="journal article" date="2018" name="Sci. Rep.">
        <title>Comparative genomics provides insights into the lifestyle and reveals functional heterogeneity of dark septate endophytic fungi.</title>
        <authorList>
            <person name="Knapp D.G."/>
            <person name="Nemeth J.B."/>
            <person name="Barry K."/>
            <person name="Hainaut M."/>
            <person name="Henrissat B."/>
            <person name="Johnson J."/>
            <person name="Kuo A."/>
            <person name="Lim J.H.P."/>
            <person name="Lipzen A."/>
            <person name="Nolan M."/>
            <person name="Ohm R.A."/>
            <person name="Tamas L."/>
            <person name="Grigoriev I.V."/>
            <person name="Spatafora J.W."/>
            <person name="Nagy L.G."/>
            <person name="Kovacs G.M."/>
        </authorList>
    </citation>
    <scope>NUCLEOTIDE SEQUENCE [LARGE SCALE GENOMIC DNA]</scope>
    <source>
        <strain evidence="4 5">DSE2036</strain>
    </source>
</reference>
<dbReference type="EMBL" id="KZ805302">
    <property type="protein sequence ID" value="PVI07900.1"/>
    <property type="molecule type" value="Genomic_DNA"/>
</dbReference>
<dbReference type="AlphaFoldDB" id="A0A2V1EEM8"/>
<feature type="compositionally biased region" description="Pro residues" evidence="1">
    <location>
        <begin position="428"/>
        <end position="439"/>
    </location>
</feature>
<feature type="transmembrane region" description="Helical" evidence="2">
    <location>
        <begin position="321"/>
        <end position="344"/>
    </location>
</feature>
<organism evidence="4 5">
    <name type="scientific">Periconia macrospinosa</name>
    <dbReference type="NCBI Taxonomy" id="97972"/>
    <lineage>
        <taxon>Eukaryota</taxon>
        <taxon>Fungi</taxon>
        <taxon>Dikarya</taxon>
        <taxon>Ascomycota</taxon>
        <taxon>Pezizomycotina</taxon>
        <taxon>Dothideomycetes</taxon>
        <taxon>Pleosporomycetidae</taxon>
        <taxon>Pleosporales</taxon>
        <taxon>Massarineae</taxon>
        <taxon>Periconiaceae</taxon>
        <taxon>Periconia</taxon>
    </lineage>
</organism>
<gene>
    <name evidence="4" type="ORF">DM02DRAFT_608509</name>
</gene>
<name>A0A2V1EEM8_9PLEO</name>
<keyword evidence="3" id="KW-0732">Signal</keyword>
<dbReference type="OrthoDB" id="3917128at2759"/>
<dbReference type="Proteomes" id="UP000244855">
    <property type="component" value="Unassembled WGS sequence"/>
</dbReference>
<sequence>MRPLAFGLSLVAVSLCYATASSTSDIPLDCAGRRADADEDRCHEPLKAVTSVVPGEFYVAKLPCLGCPVARLSDGKKEVKNRENELLFNISLSYDSRALYLNDKLILPALPTTPTPPTITTSQITPNFTRAHLDNWVQCTLEDCEGKHCSCMNSFASDTYLSEVNLDYDFYSHILQPYEEDRIQWEVTFDAIGGRDILPNDPVWKANNTKQSMLRIVVQGKELKENTDNPQTSAGGGSLFETPDQPTVIVYEYTIVSVELSERSYRFDTPTNLGFFGRIRRYFGLDIIRSDGHIVYLQEEWGWYGKEGSLRNQFGYFVHEWPWAGIFITIGSIFGGLIALWLAYKLFIIAKQQRELARWDGIDTVWANLRRDSNNGDEEEDRLMSGGGYRDEGYSDGDGDGASRYRDEPDEEGSIRYTDEVLTNKPLPTKPLPEKPLPAVPLIDA</sequence>
<keyword evidence="2" id="KW-0812">Transmembrane</keyword>
<evidence type="ECO:0008006" key="6">
    <source>
        <dbReference type="Google" id="ProtNLM"/>
    </source>
</evidence>